<accession>A0A381QE61</accession>
<dbReference type="GO" id="GO:0030091">
    <property type="term" value="P:protein repair"/>
    <property type="evidence" value="ECO:0007669"/>
    <property type="project" value="InterPro"/>
</dbReference>
<dbReference type="InterPro" id="IPR036509">
    <property type="entry name" value="Met_Sox_Rdtase_MsrA_sf"/>
</dbReference>
<organism evidence="8">
    <name type="scientific">marine metagenome</name>
    <dbReference type="NCBI Taxonomy" id="408172"/>
    <lineage>
        <taxon>unclassified sequences</taxon>
        <taxon>metagenomes</taxon>
        <taxon>ecological metagenomes</taxon>
    </lineage>
</organism>
<dbReference type="PANTHER" id="PTHR10173">
    <property type="entry name" value="METHIONINE SULFOXIDE REDUCTASE"/>
    <property type="match status" value="1"/>
</dbReference>
<dbReference type="PROSITE" id="PS51790">
    <property type="entry name" value="MSRB"/>
    <property type="match status" value="1"/>
</dbReference>
<dbReference type="AlphaFoldDB" id="A0A381QE61"/>
<dbReference type="HAMAP" id="MF_01401">
    <property type="entry name" value="MsrA"/>
    <property type="match status" value="1"/>
</dbReference>
<feature type="domain" description="MsrB" evidence="7">
    <location>
        <begin position="216"/>
        <end position="338"/>
    </location>
</feature>
<comment type="similarity">
    <text evidence="1">In the C-terminal section; belongs to the MsrB Met sulfoxide reductase family.</text>
</comment>
<dbReference type="Pfam" id="PF01641">
    <property type="entry name" value="SelR"/>
    <property type="match status" value="1"/>
</dbReference>
<evidence type="ECO:0000256" key="4">
    <source>
        <dbReference type="ARBA" id="ARBA00023002"/>
    </source>
</evidence>
<dbReference type="GO" id="GO:0005737">
    <property type="term" value="C:cytoplasm"/>
    <property type="evidence" value="ECO:0007669"/>
    <property type="project" value="TreeGrafter"/>
</dbReference>
<proteinExistence type="inferred from homology"/>
<evidence type="ECO:0000256" key="2">
    <source>
        <dbReference type="ARBA" id="ARBA00011017"/>
    </source>
</evidence>
<keyword evidence="4" id="KW-0560">Oxidoreductase</keyword>
<dbReference type="GO" id="GO:0006979">
    <property type="term" value="P:response to oxidative stress"/>
    <property type="evidence" value="ECO:0007669"/>
    <property type="project" value="InterPro"/>
</dbReference>
<dbReference type="EMBL" id="UINC01001323">
    <property type="protein sequence ID" value="SUZ77612.1"/>
    <property type="molecule type" value="Genomic_DNA"/>
</dbReference>
<dbReference type="Pfam" id="PF01625">
    <property type="entry name" value="PMSR"/>
    <property type="match status" value="1"/>
</dbReference>
<dbReference type="InterPro" id="IPR002569">
    <property type="entry name" value="Met_Sox_Rdtase_MsrA_dom"/>
</dbReference>
<evidence type="ECO:0000256" key="1">
    <source>
        <dbReference type="ARBA" id="ARBA00008076"/>
    </source>
</evidence>
<comment type="similarity">
    <text evidence="2">In the N-terminal section; belongs to the MsrA Met sulfoxide reductase family.</text>
</comment>
<evidence type="ECO:0000256" key="5">
    <source>
        <dbReference type="ARBA" id="ARBA00023268"/>
    </source>
</evidence>
<dbReference type="Gene3D" id="2.170.150.20">
    <property type="entry name" value="Peptide methionine sulfoxide reductase"/>
    <property type="match status" value="1"/>
</dbReference>
<reference evidence="8" key="1">
    <citation type="submission" date="2018-05" db="EMBL/GenBank/DDBJ databases">
        <authorList>
            <person name="Lanie J.A."/>
            <person name="Ng W.-L."/>
            <person name="Kazmierczak K.M."/>
            <person name="Andrzejewski T.M."/>
            <person name="Davidsen T.M."/>
            <person name="Wayne K.J."/>
            <person name="Tettelin H."/>
            <person name="Glass J.I."/>
            <person name="Rusch D."/>
            <person name="Podicherti R."/>
            <person name="Tsui H.-C.T."/>
            <person name="Winkler M.E."/>
        </authorList>
    </citation>
    <scope>NUCLEOTIDE SEQUENCE</scope>
</reference>
<dbReference type="SUPFAM" id="SSF51316">
    <property type="entry name" value="Mss4-like"/>
    <property type="match status" value="1"/>
</dbReference>
<name>A0A381QE61_9ZZZZ</name>
<dbReference type="EC" id="1.8.4.11" evidence="3"/>
<dbReference type="NCBIfam" id="TIGR00357">
    <property type="entry name" value="peptide-methionine (R)-S-oxide reductase MsrB"/>
    <property type="match status" value="1"/>
</dbReference>
<dbReference type="NCBIfam" id="TIGR00401">
    <property type="entry name" value="msrA"/>
    <property type="match status" value="1"/>
</dbReference>
<evidence type="ECO:0000313" key="8">
    <source>
        <dbReference type="EMBL" id="SUZ77612.1"/>
    </source>
</evidence>
<keyword evidence="5" id="KW-0511">Multifunctional enzyme</keyword>
<comment type="function">
    <text evidence="6">Has an important function as a repair enzyme for proteins that have been inactivated by oxidation. Catalyzes the reversible oxidation-reduction of methionine sulfoxide in proteins to methionine.</text>
</comment>
<dbReference type="FunFam" id="2.170.150.20:FF:000003">
    <property type="entry name" value="Peptide methionine sulfoxide reductase MsrB"/>
    <property type="match status" value="1"/>
</dbReference>
<dbReference type="GO" id="GO:0033743">
    <property type="term" value="F:peptide-methionine (R)-S-oxide reductase activity"/>
    <property type="evidence" value="ECO:0007669"/>
    <property type="project" value="InterPro"/>
</dbReference>
<dbReference type="InterPro" id="IPR002579">
    <property type="entry name" value="Met_Sox_Rdtase_MsrB_dom"/>
</dbReference>
<dbReference type="InterPro" id="IPR011057">
    <property type="entry name" value="Mss4-like_sf"/>
</dbReference>
<sequence length="355" mass="40881">MRKYFLLLISFCLLFWLTAINSSAEEKAESAIFAGGCFWCMEADFEKIKGIKEVVSGYIGGTSKNPNYNNYGKSGHIEAVQIFYDPAVISYAELLEIFWVNIDPLDNNGQFCDRGHEYSTAVFFLSNEQKELAEKSKTLLENSGILEKPIETPLIKAGEFFPAEDYHQNYYKINPIKYKYYRYRCGRDQRLKELWGKTTIREKSLKITAKYQKPDLRQLEEKLTPLQFDVTQNDATEPPFNNKYWNNKKEGIYVDIVSGEPLFSSVDKYKSGTGWPSFTKPVAGASLIKKEDNSWFSVRTELRSKYADSHLGHLFNDGPKPDGLRYCINSAALRFIAKNDLEKEGYPNFLDLFKN</sequence>
<evidence type="ECO:0000256" key="3">
    <source>
        <dbReference type="ARBA" id="ARBA00012502"/>
    </source>
</evidence>
<dbReference type="GO" id="GO:0008113">
    <property type="term" value="F:peptide-methionine (S)-S-oxide reductase activity"/>
    <property type="evidence" value="ECO:0007669"/>
    <property type="project" value="UniProtKB-EC"/>
</dbReference>
<protein>
    <recommendedName>
        <fullName evidence="3">peptide-methionine (S)-S-oxide reductase</fullName>
        <ecNumber evidence="3">1.8.4.11</ecNumber>
    </recommendedName>
</protein>
<dbReference type="PANTHER" id="PTHR10173:SF59">
    <property type="entry name" value="PEPTIDE METHIONINE SULFOXIDE REDUCTASE MSRA_MSRB"/>
    <property type="match status" value="1"/>
</dbReference>
<dbReference type="SUPFAM" id="SSF55068">
    <property type="entry name" value="Peptide methionine sulfoxide reductase"/>
    <property type="match status" value="1"/>
</dbReference>
<dbReference type="InterPro" id="IPR028427">
    <property type="entry name" value="Met_Sox_Rdtase_MsrB"/>
</dbReference>
<evidence type="ECO:0000259" key="7">
    <source>
        <dbReference type="PROSITE" id="PS51790"/>
    </source>
</evidence>
<evidence type="ECO:0000256" key="6">
    <source>
        <dbReference type="ARBA" id="ARBA00024679"/>
    </source>
</evidence>
<dbReference type="Gene3D" id="3.30.1060.10">
    <property type="entry name" value="Peptide methionine sulphoxide reductase MsrA"/>
    <property type="match status" value="1"/>
</dbReference>
<gene>
    <name evidence="8" type="ORF">METZ01_LOCUS30466</name>
</gene>